<feature type="compositionally biased region" description="Low complexity" evidence="1">
    <location>
        <begin position="73"/>
        <end position="90"/>
    </location>
</feature>
<accession>A0A4R6RQ34</accession>
<name>A0A4R6RQ34_9BURK</name>
<evidence type="ECO:0000313" key="4">
    <source>
        <dbReference type="Proteomes" id="UP000294593"/>
    </source>
</evidence>
<reference evidence="3 4" key="1">
    <citation type="submission" date="2019-03" db="EMBL/GenBank/DDBJ databases">
        <title>Genomic Encyclopedia of Type Strains, Phase IV (KMG-IV): sequencing the most valuable type-strain genomes for metagenomic binning, comparative biology and taxonomic classification.</title>
        <authorList>
            <person name="Goeker M."/>
        </authorList>
    </citation>
    <scope>NUCLEOTIDE SEQUENCE [LARGE SCALE GENOMIC DNA]</scope>
    <source>
        <strain evidence="3 4">DSM 11901</strain>
    </source>
</reference>
<keyword evidence="2" id="KW-0472">Membrane</keyword>
<feature type="transmembrane region" description="Helical" evidence="2">
    <location>
        <begin position="28"/>
        <end position="49"/>
    </location>
</feature>
<evidence type="ECO:0008006" key="5">
    <source>
        <dbReference type="Google" id="ProtNLM"/>
    </source>
</evidence>
<keyword evidence="4" id="KW-1185">Reference proteome</keyword>
<sequence length="123" mass="12378">MWIVAIAWIYVALMMALAEATSPQGTYLGAVITFVFYGVAPTALVMYLLGTPGRRRARRQAEAEAHARQSVDAASSASATSPGAASPEATLTPEPTADSAQADASGLAAGATVAPVGKEAGGV</sequence>
<feature type="compositionally biased region" description="Basic and acidic residues" evidence="1">
    <location>
        <begin position="59"/>
        <end position="69"/>
    </location>
</feature>
<feature type="region of interest" description="Disordered" evidence="1">
    <location>
        <begin position="58"/>
        <end position="104"/>
    </location>
</feature>
<dbReference type="EMBL" id="SNXW01000001">
    <property type="protein sequence ID" value="TDP87976.1"/>
    <property type="molecule type" value="Genomic_DNA"/>
</dbReference>
<evidence type="ECO:0000256" key="2">
    <source>
        <dbReference type="SAM" id="Phobius"/>
    </source>
</evidence>
<organism evidence="3 4">
    <name type="scientific">Aquabacterium commune</name>
    <dbReference type="NCBI Taxonomy" id="70586"/>
    <lineage>
        <taxon>Bacteria</taxon>
        <taxon>Pseudomonadati</taxon>
        <taxon>Pseudomonadota</taxon>
        <taxon>Betaproteobacteria</taxon>
        <taxon>Burkholderiales</taxon>
        <taxon>Aquabacterium</taxon>
    </lineage>
</organism>
<keyword evidence="2" id="KW-0812">Transmembrane</keyword>
<protein>
    <recommendedName>
        <fullName evidence="5">Transmembrane protein</fullName>
    </recommendedName>
</protein>
<comment type="caution">
    <text evidence="3">The sequence shown here is derived from an EMBL/GenBank/DDBJ whole genome shotgun (WGS) entry which is preliminary data.</text>
</comment>
<evidence type="ECO:0000256" key="1">
    <source>
        <dbReference type="SAM" id="MobiDB-lite"/>
    </source>
</evidence>
<keyword evidence="2" id="KW-1133">Transmembrane helix</keyword>
<dbReference type="AlphaFoldDB" id="A0A4R6RQ34"/>
<dbReference type="Proteomes" id="UP000294593">
    <property type="component" value="Unassembled WGS sequence"/>
</dbReference>
<gene>
    <name evidence="3" type="ORF">EV672_101108</name>
</gene>
<dbReference type="RefSeq" id="WP_133605647.1">
    <property type="nucleotide sequence ID" value="NZ_SNXW01000001.1"/>
</dbReference>
<dbReference type="OrthoDB" id="8565731at2"/>
<proteinExistence type="predicted"/>
<evidence type="ECO:0000313" key="3">
    <source>
        <dbReference type="EMBL" id="TDP87976.1"/>
    </source>
</evidence>